<comment type="caution">
    <text evidence="2">The sequence shown here is derived from an EMBL/GenBank/DDBJ whole genome shotgun (WGS) entry which is preliminary data.</text>
</comment>
<name>A0A7D9KKA4_PARCT</name>
<dbReference type="InterPro" id="IPR011707">
    <property type="entry name" value="Cu-oxidase-like_N"/>
</dbReference>
<dbReference type="OrthoDB" id="2121828at2759"/>
<reference evidence="2" key="1">
    <citation type="submission" date="2020-04" db="EMBL/GenBank/DDBJ databases">
        <authorList>
            <person name="Alioto T."/>
            <person name="Alioto T."/>
            <person name="Gomez Garrido J."/>
        </authorList>
    </citation>
    <scope>NUCLEOTIDE SEQUENCE</scope>
    <source>
        <strain evidence="2">A484AB</strain>
    </source>
</reference>
<dbReference type="Pfam" id="PF07732">
    <property type="entry name" value="Cu-oxidase_3"/>
    <property type="match status" value="1"/>
</dbReference>
<evidence type="ECO:0000313" key="2">
    <source>
        <dbReference type="EMBL" id="CAB4046078.1"/>
    </source>
</evidence>
<organism evidence="2 3">
    <name type="scientific">Paramuricea clavata</name>
    <name type="common">Red gorgonian</name>
    <name type="synonym">Violescent sea-whip</name>
    <dbReference type="NCBI Taxonomy" id="317549"/>
    <lineage>
        <taxon>Eukaryota</taxon>
        <taxon>Metazoa</taxon>
        <taxon>Cnidaria</taxon>
        <taxon>Anthozoa</taxon>
        <taxon>Octocorallia</taxon>
        <taxon>Malacalcyonacea</taxon>
        <taxon>Plexauridae</taxon>
        <taxon>Paramuricea</taxon>
    </lineage>
</organism>
<dbReference type="Gene3D" id="2.60.40.420">
    <property type="entry name" value="Cupredoxins - blue copper proteins"/>
    <property type="match status" value="1"/>
</dbReference>
<gene>
    <name evidence="2" type="ORF">PACLA_8A048097</name>
</gene>
<evidence type="ECO:0000256" key="1">
    <source>
        <dbReference type="ARBA" id="ARBA00010609"/>
    </source>
</evidence>
<accession>A0A7D9KKA4</accession>
<dbReference type="AlphaFoldDB" id="A0A7D9KKA4"/>
<dbReference type="EMBL" id="CACRXK020045503">
    <property type="protein sequence ID" value="CAB4046078.1"/>
    <property type="molecule type" value="Genomic_DNA"/>
</dbReference>
<dbReference type="GO" id="GO:0005507">
    <property type="term" value="F:copper ion binding"/>
    <property type="evidence" value="ECO:0007669"/>
    <property type="project" value="InterPro"/>
</dbReference>
<evidence type="ECO:0000313" key="3">
    <source>
        <dbReference type="Proteomes" id="UP001152795"/>
    </source>
</evidence>
<protein>
    <submittedName>
        <fullName evidence="2">Hephaestin</fullName>
    </submittedName>
</protein>
<dbReference type="InterPro" id="IPR008972">
    <property type="entry name" value="Cupredoxin"/>
</dbReference>
<dbReference type="SUPFAM" id="SSF49503">
    <property type="entry name" value="Cupredoxins"/>
    <property type="match status" value="1"/>
</dbReference>
<dbReference type="Proteomes" id="UP001152795">
    <property type="component" value="Unassembled WGS sequence"/>
</dbReference>
<comment type="similarity">
    <text evidence="1">Belongs to the multicopper oxidase family.</text>
</comment>
<sequence length="98" mass="11288">MIKAEVGDMVKVVFKNKASRSYSIHPHGVFYDKQNEGALYLDNTTSKADDAVAPDQTYTYTWRVPKRAGPSETDNECVTWSYYSHVRRRIPTRDSLVR</sequence>
<keyword evidence="3" id="KW-1185">Reference proteome</keyword>
<proteinExistence type="inferred from homology"/>